<organism evidence="1 2">
    <name type="scientific">Geodermatophilus telluris</name>
    <dbReference type="NCBI Taxonomy" id="1190417"/>
    <lineage>
        <taxon>Bacteria</taxon>
        <taxon>Bacillati</taxon>
        <taxon>Actinomycetota</taxon>
        <taxon>Actinomycetes</taxon>
        <taxon>Geodermatophilales</taxon>
        <taxon>Geodermatophilaceae</taxon>
        <taxon>Geodermatophilus</taxon>
    </lineage>
</organism>
<dbReference type="AlphaFoldDB" id="A0A1G6Q995"/>
<keyword evidence="2" id="KW-1185">Reference proteome</keyword>
<evidence type="ECO:0000313" key="1">
    <source>
        <dbReference type="EMBL" id="SDC88893.1"/>
    </source>
</evidence>
<gene>
    <name evidence="1" type="ORF">SAMN05660690_2783</name>
</gene>
<sequence length="141" mass="14467">MPSTTAPSGLPAVGLAAAAAVASSTAWYTAFGRRLAQLDEVYAAGGPPPPWLPPVEFARSAVVAAAVRTLAVRTGATAPADAARLALGLWAAFPGVLLTGSVVHEKVPWQQAAIHAGDWLVKLLLVSAVTTRIPRRRARGG</sequence>
<proteinExistence type="predicted"/>
<evidence type="ECO:0008006" key="3">
    <source>
        <dbReference type="Google" id="ProtNLM"/>
    </source>
</evidence>
<protein>
    <recommendedName>
        <fullName evidence="3">DUF1761 domain-containing protein</fullName>
    </recommendedName>
</protein>
<dbReference type="InterPro" id="IPR013879">
    <property type="entry name" value="DUF1761"/>
</dbReference>
<accession>A0A1G6Q995</accession>
<name>A0A1G6Q995_9ACTN</name>
<dbReference type="Pfam" id="PF08570">
    <property type="entry name" value="DUF1761"/>
    <property type="match status" value="1"/>
</dbReference>
<dbReference type="STRING" id="1190417.SAMN05660690_2783"/>
<dbReference type="EMBL" id="FMZF01000004">
    <property type="protein sequence ID" value="SDC88893.1"/>
    <property type="molecule type" value="Genomic_DNA"/>
</dbReference>
<evidence type="ECO:0000313" key="2">
    <source>
        <dbReference type="Proteomes" id="UP000199416"/>
    </source>
</evidence>
<dbReference type="RefSeq" id="WP_175471738.1">
    <property type="nucleotide sequence ID" value="NZ_FMZF01000004.1"/>
</dbReference>
<reference evidence="2" key="1">
    <citation type="submission" date="2016-10" db="EMBL/GenBank/DDBJ databases">
        <authorList>
            <person name="Varghese N."/>
            <person name="Submissions S."/>
        </authorList>
    </citation>
    <scope>NUCLEOTIDE SEQUENCE [LARGE SCALE GENOMIC DNA]</scope>
    <source>
        <strain evidence="2">DSM 45421</strain>
    </source>
</reference>
<dbReference type="Proteomes" id="UP000199416">
    <property type="component" value="Unassembled WGS sequence"/>
</dbReference>